<reference evidence="1" key="2">
    <citation type="submission" date="2023-05" db="EMBL/GenBank/DDBJ databases">
        <authorList>
            <person name="Schelkunov M.I."/>
        </authorList>
    </citation>
    <scope>NUCLEOTIDE SEQUENCE</scope>
    <source>
        <strain evidence="1">Hsosn_3</strain>
        <tissue evidence="1">Leaf</tissue>
    </source>
</reference>
<dbReference type="AlphaFoldDB" id="A0AAD8N9Q4"/>
<comment type="caution">
    <text evidence="1">The sequence shown here is derived from an EMBL/GenBank/DDBJ whole genome shotgun (WGS) entry which is preliminary data.</text>
</comment>
<evidence type="ECO:0000313" key="2">
    <source>
        <dbReference type="Proteomes" id="UP001237642"/>
    </source>
</evidence>
<name>A0AAD8N9Q4_9APIA</name>
<accession>A0AAD8N9Q4</accession>
<proteinExistence type="predicted"/>
<gene>
    <name evidence="1" type="ORF">POM88_009616</name>
</gene>
<organism evidence="1 2">
    <name type="scientific">Heracleum sosnowskyi</name>
    <dbReference type="NCBI Taxonomy" id="360622"/>
    <lineage>
        <taxon>Eukaryota</taxon>
        <taxon>Viridiplantae</taxon>
        <taxon>Streptophyta</taxon>
        <taxon>Embryophyta</taxon>
        <taxon>Tracheophyta</taxon>
        <taxon>Spermatophyta</taxon>
        <taxon>Magnoliopsida</taxon>
        <taxon>eudicotyledons</taxon>
        <taxon>Gunneridae</taxon>
        <taxon>Pentapetalae</taxon>
        <taxon>asterids</taxon>
        <taxon>campanulids</taxon>
        <taxon>Apiales</taxon>
        <taxon>Apiaceae</taxon>
        <taxon>Apioideae</taxon>
        <taxon>apioid superclade</taxon>
        <taxon>Tordylieae</taxon>
        <taxon>Tordyliinae</taxon>
        <taxon>Heracleum</taxon>
    </lineage>
</organism>
<reference evidence="1" key="1">
    <citation type="submission" date="2023-02" db="EMBL/GenBank/DDBJ databases">
        <title>Genome of toxic invasive species Heracleum sosnowskyi carries increased number of genes despite the absence of recent whole-genome duplications.</title>
        <authorList>
            <person name="Schelkunov M."/>
            <person name="Shtratnikova V."/>
            <person name="Makarenko M."/>
            <person name="Klepikova A."/>
            <person name="Omelchenko D."/>
            <person name="Novikova G."/>
            <person name="Obukhova E."/>
            <person name="Bogdanov V."/>
            <person name="Penin A."/>
            <person name="Logacheva M."/>
        </authorList>
    </citation>
    <scope>NUCLEOTIDE SEQUENCE</scope>
    <source>
        <strain evidence="1">Hsosn_3</strain>
        <tissue evidence="1">Leaf</tissue>
    </source>
</reference>
<dbReference type="EMBL" id="JAUIZM010000002">
    <property type="protein sequence ID" value="KAK1399753.1"/>
    <property type="molecule type" value="Genomic_DNA"/>
</dbReference>
<sequence length="275" mass="32240">MFLFPVLVNTTVCLSGSKILCMKDFKSLLFTCNGRTLEDGHWFESIFNSLCLMFTSSSVRLTLFCWYLLVVSMKILGSSRIIFFREVTNEDLCGHLGFVLIRYILDHYPTRRTSTVGNRLSRFFFGGVDDEDSRFSSGKYAWKVTKKENLCGLAWYILDHYLRFKKDRDETRRTSTVVMQDVELYWGYDKVLTLSTCAGDFVLKMTTDFVWYILDQYLSFKKDRDETRRTSTVVKYILDHYLRFKKIETRQGGRIYERSTFGYLVGGYGSEIAQL</sequence>
<keyword evidence="2" id="KW-1185">Reference proteome</keyword>
<evidence type="ECO:0000313" key="1">
    <source>
        <dbReference type="EMBL" id="KAK1399753.1"/>
    </source>
</evidence>
<protein>
    <submittedName>
        <fullName evidence="1">Uncharacterized protein</fullName>
    </submittedName>
</protein>
<dbReference type="Proteomes" id="UP001237642">
    <property type="component" value="Unassembled WGS sequence"/>
</dbReference>